<evidence type="ECO:0000313" key="1">
    <source>
        <dbReference type="EMBL" id="KAK8938367.1"/>
    </source>
</evidence>
<dbReference type="EMBL" id="JBBWWQ010000009">
    <property type="protein sequence ID" value="KAK8938367.1"/>
    <property type="molecule type" value="Genomic_DNA"/>
</dbReference>
<keyword evidence="2" id="KW-1185">Reference proteome</keyword>
<protein>
    <submittedName>
        <fullName evidence="1">Uncharacterized protein</fullName>
    </submittedName>
</protein>
<gene>
    <name evidence="1" type="ORF">KSP39_PZI010982</name>
</gene>
<dbReference type="AlphaFoldDB" id="A0AAP0G5F3"/>
<name>A0AAP0G5F3_9ASPA</name>
<sequence>MMSALYCMEARAAGAGEHKVRGDRVIDVWREQRKLFGERKCYRHVRHHVSKLTVIGQKNGSHIVVGQQRHVTFDCHDPTSSSTVCAGEMHSCSDGSCGEVTNLASSSSLS</sequence>
<proteinExistence type="predicted"/>
<evidence type="ECO:0000313" key="2">
    <source>
        <dbReference type="Proteomes" id="UP001418222"/>
    </source>
</evidence>
<organism evidence="1 2">
    <name type="scientific">Platanthera zijinensis</name>
    <dbReference type="NCBI Taxonomy" id="2320716"/>
    <lineage>
        <taxon>Eukaryota</taxon>
        <taxon>Viridiplantae</taxon>
        <taxon>Streptophyta</taxon>
        <taxon>Embryophyta</taxon>
        <taxon>Tracheophyta</taxon>
        <taxon>Spermatophyta</taxon>
        <taxon>Magnoliopsida</taxon>
        <taxon>Liliopsida</taxon>
        <taxon>Asparagales</taxon>
        <taxon>Orchidaceae</taxon>
        <taxon>Orchidoideae</taxon>
        <taxon>Orchideae</taxon>
        <taxon>Orchidinae</taxon>
        <taxon>Platanthera</taxon>
    </lineage>
</organism>
<dbReference type="Proteomes" id="UP001418222">
    <property type="component" value="Unassembled WGS sequence"/>
</dbReference>
<comment type="caution">
    <text evidence="1">The sequence shown here is derived from an EMBL/GenBank/DDBJ whole genome shotgun (WGS) entry which is preliminary data.</text>
</comment>
<reference evidence="1 2" key="1">
    <citation type="journal article" date="2022" name="Nat. Plants">
        <title>Genomes of leafy and leafless Platanthera orchids illuminate the evolution of mycoheterotrophy.</title>
        <authorList>
            <person name="Li M.H."/>
            <person name="Liu K.W."/>
            <person name="Li Z."/>
            <person name="Lu H.C."/>
            <person name="Ye Q.L."/>
            <person name="Zhang D."/>
            <person name="Wang J.Y."/>
            <person name="Li Y.F."/>
            <person name="Zhong Z.M."/>
            <person name="Liu X."/>
            <person name="Yu X."/>
            <person name="Liu D.K."/>
            <person name="Tu X.D."/>
            <person name="Liu B."/>
            <person name="Hao Y."/>
            <person name="Liao X.Y."/>
            <person name="Jiang Y.T."/>
            <person name="Sun W.H."/>
            <person name="Chen J."/>
            <person name="Chen Y.Q."/>
            <person name="Ai Y."/>
            <person name="Zhai J.W."/>
            <person name="Wu S.S."/>
            <person name="Zhou Z."/>
            <person name="Hsiao Y.Y."/>
            <person name="Wu W.L."/>
            <person name="Chen Y.Y."/>
            <person name="Lin Y.F."/>
            <person name="Hsu J.L."/>
            <person name="Li C.Y."/>
            <person name="Wang Z.W."/>
            <person name="Zhao X."/>
            <person name="Zhong W.Y."/>
            <person name="Ma X.K."/>
            <person name="Ma L."/>
            <person name="Huang J."/>
            <person name="Chen G.Z."/>
            <person name="Huang M.Z."/>
            <person name="Huang L."/>
            <person name="Peng D.H."/>
            <person name="Luo Y.B."/>
            <person name="Zou S.Q."/>
            <person name="Chen S.P."/>
            <person name="Lan S."/>
            <person name="Tsai W.C."/>
            <person name="Van de Peer Y."/>
            <person name="Liu Z.J."/>
        </authorList>
    </citation>
    <scope>NUCLEOTIDE SEQUENCE [LARGE SCALE GENOMIC DNA]</scope>
    <source>
        <strain evidence="1">Lor287</strain>
    </source>
</reference>
<accession>A0AAP0G5F3</accession>